<evidence type="ECO:0000256" key="2">
    <source>
        <dbReference type="SAM" id="Phobius"/>
    </source>
</evidence>
<accession>A0A292PLE8</accession>
<feature type="compositionally biased region" description="Acidic residues" evidence="1">
    <location>
        <begin position="177"/>
        <end position="190"/>
    </location>
</feature>
<reference evidence="3" key="1">
    <citation type="submission" date="2015-10" db="EMBL/GenBank/DDBJ databases">
        <authorList>
            <person name="Regsiter A."/>
            <person name="william w."/>
        </authorList>
    </citation>
    <scope>NUCLEOTIDE SEQUENCE</scope>
    <source>
        <strain evidence="3">Montdore</strain>
    </source>
</reference>
<keyword evidence="4" id="KW-1185">Reference proteome</keyword>
<evidence type="ECO:0000256" key="1">
    <source>
        <dbReference type="SAM" id="MobiDB-lite"/>
    </source>
</evidence>
<evidence type="ECO:0000313" key="3">
    <source>
        <dbReference type="EMBL" id="CUS07428.1"/>
    </source>
</evidence>
<sequence length="190" mass="20629">MDLLRILTSMSRLLLLSPALFILRLVIGVFLPVIIIGNYLTSLVFGMLSLPFVVFSRLQELYIFCGVAAVIGISTGAILGLASYFLTDTLDFCDEPVAPRPGQTRLKNGRIRGTTGRTITTTATGTVDTKMPARVLFPQAIPTILEEEDEDSPFLVGSGSGKRREGRGKRAARWSSEDEEEGEGEDESSG</sequence>
<keyword evidence="2" id="KW-0472">Membrane</keyword>
<gene>
    <name evidence="3" type="ORF">GSTUAT00008489001</name>
</gene>
<proteinExistence type="predicted"/>
<dbReference type="EMBL" id="LN891209">
    <property type="protein sequence ID" value="CUS07428.1"/>
    <property type="molecule type" value="Genomic_DNA"/>
</dbReference>
<keyword evidence="2" id="KW-1133">Transmembrane helix</keyword>
<feature type="transmembrane region" description="Helical" evidence="2">
    <location>
        <begin position="38"/>
        <end position="55"/>
    </location>
</feature>
<feature type="region of interest" description="Disordered" evidence="1">
    <location>
        <begin position="148"/>
        <end position="190"/>
    </location>
</feature>
<organism evidence="3 4">
    <name type="scientific">Tuber aestivum</name>
    <name type="common">summer truffle</name>
    <dbReference type="NCBI Taxonomy" id="59557"/>
    <lineage>
        <taxon>Eukaryota</taxon>
        <taxon>Fungi</taxon>
        <taxon>Dikarya</taxon>
        <taxon>Ascomycota</taxon>
        <taxon>Pezizomycotina</taxon>
        <taxon>Pezizomycetes</taxon>
        <taxon>Pezizales</taxon>
        <taxon>Tuberaceae</taxon>
        <taxon>Tuber</taxon>
    </lineage>
</organism>
<dbReference type="Proteomes" id="UP001412239">
    <property type="component" value="Unassembled WGS sequence"/>
</dbReference>
<keyword evidence="2" id="KW-0812">Transmembrane</keyword>
<protein>
    <submittedName>
        <fullName evidence="3">Uncharacterized protein</fullName>
    </submittedName>
</protein>
<feature type="transmembrane region" description="Helical" evidence="2">
    <location>
        <begin position="62"/>
        <end position="86"/>
    </location>
</feature>
<name>A0A292PLE8_9PEZI</name>
<evidence type="ECO:0000313" key="4">
    <source>
        <dbReference type="Proteomes" id="UP001412239"/>
    </source>
</evidence>
<dbReference type="AlphaFoldDB" id="A0A292PLE8"/>